<keyword evidence="2" id="KW-1185">Reference proteome</keyword>
<feature type="domain" description="7TM GPCR serpentine receptor class x (Srx)" evidence="1">
    <location>
        <begin position="2"/>
        <end position="60"/>
    </location>
</feature>
<reference evidence="3" key="1">
    <citation type="submission" date="2016-11" db="UniProtKB">
        <authorList>
            <consortium name="WormBaseParasite"/>
        </authorList>
    </citation>
    <scope>IDENTIFICATION</scope>
</reference>
<proteinExistence type="predicted"/>
<name>A0A1I7V275_9PELO</name>
<evidence type="ECO:0000313" key="3">
    <source>
        <dbReference type="WBParaSite" id="Csp11.Scaffold630.g21658.t1"/>
    </source>
</evidence>
<protein>
    <submittedName>
        <fullName evidence="3">7TM_GPCR_Srx domain-containing protein</fullName>
    </submittedName>
</protein>
<evidence type="ECO:0000259" key="1">
    <source>
        <dbReference type="Pfam" id="PF10328"/>
    </source>
</evidence>
<evidence type="ECO:0000313" key="2">
    <source>
        <dbReference type="Proteomes" id="UP000095282"/>
    </source>
</evidence>
<organism evidence="2 3">
    <name type="scientific">Caenorhabditis tropicalis</name>
    <dbReference type="NCBI Taxonomy" id="1561998"/>
    <lineage>
        <taxon>Eukaryota</taxon>
        <taxon>Metazoa</taxon>
        <taxon>Ecdysozoa</taxon>
        <taxon>Nematoda</taxon>
        <taxon>Chromadorea</taxon>
        <taxon>Rhabditida</taxon>
        <taxon>Rhabditina</taxon>
        <taxon>Rhabditomorpha</taxon>
        <taxon>Rhabditoidea</taxon>
        <taxon>Rhabditidae</taxon>
        <taxon>Peloderinae</taxon>
        <taxon>Caenorhabditis</taxon>
    </lineage>
</organism>
<dbReference type="WBParaSite" id="Csp11.Scaffold630.g21658.t1">
    <property type="protein sequence ID" value="Csp11.Scaffold630.g21658.t1"/>
    <property type="gene ID" value="Csp11.Scaffold630.g21658"/>
</dbReference>
<accession>A0A1I7V275</accession>
<sequence>MSKEQKQREKSFIKQSFFQGSSIFAGQVTYYITAPLVSNWKVLLFLDASLWAFMHAFEGINCVGVRVDVLDSAET</sequence>
<dbReference type="Pfam" id="PF10328">
    <property type="entry name" value="7TM_GPCR_Srx"/>
    <property type="match status" value="1"/>
</dbReference>
<dbReference type="AlphaFoldDB" id="A0A1I7V275"/>
<dbReference type="Proteomes" id="UP000095282">
    <property type="component" value="Unplaced"/>
</dbReference>
<dbReference type="InterPro" id="IPR019430">
    <property type="entry name" value="7TM_GPCR_serpentine_rcpt_Srx"/>
</dbReference>